<dbReference type="GO" id="GO:0005789">
    <property type="term" value="C:endoplasmic reticulum membrane"/>
    <property type="evidence" value="ECO:0007669"/>
    <property type="project" value="UniProtKB-SubCell"/>
</dbReference>
<dbReference type="Proteomes" id="UP001306508">
    <property type="component" value="Unassembled WGS sequence"/>
</dbReference>
<feature type="transmembrane region" description="Helical" evidence="14">
    <location>
        <begin position="389"/>
        <end position="413"/>
    </location>
</feature>
<evidence type="ECO:0000256" key="9">
    <source>
        <dbReference type="ARBA" id="ARBA00022989"/>
    </source>
</evidence>
<evidence type="ECO:0000256" key="10">
    <source>
        <dbReference type="ARBA" id="ARBA00023136"/>
    </source>
</evidence>
<keyword evidence="7 14" id="KW-0812">Transmembrane</keyword>
<protein>
    <recommendedName>
        <fullName evidence="4 14">Dol-P-Man:Man(5)GlcNAc(2)-PP-Dol alpha-1,3-mannosyltransferase</fullName>
        <ecNumber evidence="3 14">2.4.1.258</ecNumber>
    </recommendedName>
    <alternativeName>
        <fullName evidence="14">Dol-P-Man-dependent alpha(1-3)-mannosyltransferase</fullName>
    </alternativeName>
</protein>
<dbReference type="EC" id="2.4.1.258" evidence="3 14"/>
<feature type="transmembrane region" description="Helical" evidence="14">
    <location>
        <begin position="319"/>
        <end position="339"/>
    </location>
</feature>
<dbReference type="Pfam" id="PF05208">
    <property type="entry name" value="ALG3"/>
    <property type="match status" value="1"/>
</dbReference>
<proteinExistence type="inferred from homology"/>
<organism evidence="15 16">
    <name type="scientific">Arxiozyma heterogenica</name>
    <dbReference type="NCBI Taxonomy" id="278026"/>
    <lineage>
        <taxon>Eukaryota</taxon>
        <taxon>Fungi</taxon>
        <taxon>Dikarya</taxon>
        <taxon>Ascomycota</taxon>
        <taxon>Saccharomycotina</taxon>
        <taxon>Saccharomycetes</taxon>
        <taxon>Saccharomycetales</taxon>
        <taxon>Saccharomycetaceae</taxon>
        <taxon>Arxiozyma</taxon>
    </lineage>
</organism>
<keyword evidence="9 14" id="KW-1133">Transmembrane helix</keyword>
<comment type="caution">
    <text evidence="15">The sequence shown here is derived from an EMBL/GenBank/DDBJ whole genome shotgun (WGS) entry which is preliminary data.</text>
</comment>
<dbReference type="PANTHER" id="PTHR12646">
    <property type="entry name" value="NOT56 - RELATED"/>
    <property type="match status" value="1"/>
</dbReference>
<keyword evidence="8 14" id="KW-0256">Endoplasmic reticulum</keyword>
<comment type="pathway">
    <text evidence="2 14">Protein modification; protein glycosylation.</text>
</comment>
<feature type="transmembrane region" description="Helical" evidence="14">
    <location>
        <begin position="223"/>
        <end position="248"/>
    </location>
</feature>
<evidence type="ECO:0000256" key="8">
    <source>
        <dbReference type="ARBA" id="ARBA00022824"/>
    </source>
</evidence>
<keyword evidence="10 14" id="KW-0472">Membrane</keyword>
<evidence type="ECO:0000256" key="6">
    <source>
        <dbReference type="ARBA" id="ARBA00022679"/>
    </source>
</evidence>
<dbReference type="PANTHER" id="PTHR12646:SF0">
    <property type="entry name" value="DOL-P-MAN:MAN(5)GLCNAC(2)-PP-DOL ALPHA-1,3-MANNOSYLTRANSFERASE"/>
    <property type="match status" value="1"/>
</dbReference>
<accession>A0AAN8A814</accession>
<keyword evidence="6 14" id="KW-0808">Transferase</keyword>
<keyword evidence="5 14" id="KW-0328">Glycosyltransferase</keyword>
<evidence type="ECO:0000256" key="13">
    <source>
        <dbReference type="ARBA" id="ARBA00093457"/>
    </source>
</evidence>
<comment type="similarity">
    <text evidence="13">Belongs to the glycosyltransferase ALG3 family.</text>
</comment>
<dbReference type="AlphaFoldDB" id="A0AAN8A814"/>
<sequence>MVSASGKITSPESVVKEEKIKNPNGKLEFVRPKLDLIQDIKDGINYILFNPNATLLVAPLLLFFESAALKIIVNNVPYTEIDYQTYMQQIDMIQYQHNFNYSEIRGDTGPLVYPAGHVAIYKLMYKITNGTSLINNGQVCFRFLYLMTMVVQFICYDILQLPPWCIIFACLSKRLHSIYVLRLFNDCFTTFFMVLTVTLLLSVNKLNSVRKKSRHTIIMLASLAYSIAVSIKMNALLYLPGVIVSIFILTGNSILFTLLNGVIMVVWQILVAFPFLKTYPWEYFYGAFDFRRQFMYKWSVNWQFMDEETFNNVIFQKSLLVSQFMLVLTVILMEYPSFFQDVFKSIFLKKREKIMRRDNISGVAFLLIMSNFVGILFSRSLHYQFLSWYHWTIPILIFWSRLSIYIAPIWYLLHEYCWNSYPPNARASLILFICNCAMIGFIFLKKKPQNMQAKSVQEKKEK</sequence>
<feature type="transmembrane region" description="Helical" evidence="14">
    <location>
        <begin position="254"/>
        <end position="276"/>
    </location>
</feature>
<evidence type="ECO:0000313" key="15">
    <source>
        <dbReference type="EMBL" id="KAK5779471.1"/>
    </source>
</evidence>
<name>A0AAN8A814_9SACH</name>
<evidence type="ECO:0000256" key="14">
    <source>
        <dbReference type="RuleBase" id="RU364047"/>
    </source>
</evidence>
<evidence type="ECO:0000256" key="11">
    <source>
        <dbReference type="ARBA" id="ARBA00044743"/>
    </source>
</evidence>
<comment type="function">
    <text evidence="11 14">Dol-P-Man:Man(5)GlcNAc(2)-PP-Dol alpha-1,3-mannosyltransferase that operates in the biosynthetic pathway of dolichol-linked oligosaccharides, the glycan precursors employed in protein asparagine (N)-glycosylation. The assembly of dolichol-linked oligosaccharides begins on the cytosolic side of the endoplasmic reticulum membrane and finishes in its lumen. The sequential addition of sugars to dolichol pyrophosphate produces dolichol-linked oligosaccharides containing fourteen sugars, including two GlcNAcs, nine mannoses and three glucoses. Once assembled, the oligosaccharide is transferred from the lipid to nascent proteins by oligosaccharyltransferases. In the lumen of the endoplasmic reticulum, adds the first dolichyl beta-D-mannosyl phosphate derived mannose in an alpha-1,3 linkage to Man(5)GlcNAc(2)-PP-dolichol to produce Man(6)GlcNAc(2)-PP-dolichol.</text>
</comment>
<dbReference type="GO" id="GO:0052925">
    <property type="term" value="F:dol-P-Man:Man(5)GlcNAc(2)-PP-Dol alpha-1,3-mannosyltransferase activity"/>
    <property type="evidence" value="ECO:0007669"/>
    <property type="project" value="UniProtKB-EC"/>
</dbReference>
<feature type="transmembrane region" description="Helical" evidence="14">
    <location>
        <begin position="179"/>
        <end position="203"/>
    </location>
</feature>
<dbReference type="InterPro" id="IPR007873">
    <property type="entry name" value="Glycosyltransferase_ALG3"/>
</dbReference>
<evidence type="ECO:0000256" key="7">
    <source>
        <dbReference type="ARBA" id="ARBA00022692"/>
    </source>
</evidence>
<evidence type="ECO:0000256" key="3">
    <source>
        <dbReference type="ARBA" id="ARBA00011964"/>
    </source>
</evidence>
<reference evidence="16" key="1">
    <citation type="submission" date="2023-07" db="EMBL/GenBank/DDBJ databases">
        <title>A draft genome of Kazachstania heterogenica Y-27499.</title>
        <authorList>
            <person name="Donic C."/>
            <person name="Kralova J.S."/>
            <person name="Fidel L."/>
            <person name="Ben-Dor S."/>
            <person name="Jung S."/>
        </authorList>
    </citation>
    <scope>NUCLEOTIDE SEQUENCE [LARGE SCALE GENOMIC DNA]</scope>
    <source>
        <strain evidence="16">Y27499</strain>
    </source>
</reference>
<feature type="transmembrane region" description="Helical" evidence="14">
    <location>
        <begin position="425"/>
        <end position="444"/>
    </location>
</feature>
<evidence type="ECO:0000256" key="1">
    <source>
        <dbReference type="ARBA" id="ARBA00004477"/>
    </source>
</evidence>
<feature type="transmembrane region" description="Helical" evidence="14">
    <location>
        <begin position="359"/>
        <end position="377"/>
    </location>
</feature>
<comment type="subcellular location">
    <subcellularLocation>
        <location evidence="1 14">Endoplasmic reticulum membrane</location>
        <topology evidence="1 14">Multi-pass membrane protein</topology>
    </subcellularLocation>
</comment>
<dbReference type="EMBL" id="JAWIZZ010000047">
    <property type="protein sequence ID" value="KAK5779471.1"/>
    <property type="molecule type" value="Genomic_DNA"/>
</dbReference>
<gene>
    <name evidence="15" type="ORF">RI543_003362</name>
</gene>
<evidence type="ECO:0000313" key="16">
    <source>
        <dbReference type="Proteomes" id="UP001306508"/>
    </source>
</evidence>
<keyword evidence="16" id="KW-1185">Reference proteome</keyword>
<evidence type="ECO:0000256" key="12">
    <source>
        <dbReference type="ARBA" id="ARBA00049506"/>
    </source>
</evidence>
<comment type="catalytic activity">
    <reaction evidence="12 14">
        <text>an alpha-D-Man-(1-&gt;2)-alpha-D-Man-(1-&gt;2)-alpha-D-Man-(1-&gt;3)-[alpha-D-Man-(1-&gt;6)]-beta-D-Man-(1-&gt;4)-beta-D-GlcNAc-(1-&gt;4)-alpha-D-GlcNAc-diphospho-di-trans,poly-cis-dolichol + a di-trans,poly-cis-dolichyl beta-D-mannosyl phosphate = an alpha-D-Man-(1-&gt;2)-alpha-D-Man-(1-&gt;2)-alpha-D-Man-(1-&gt;3)-[alpha-D-Man-(1-&gt;3)-alpha-D-Man-(1-&gt;6)]-beta-D-Man-(1-&gt;4)-beta-D-GlcNAc-(1-&gt;4)-alpha-D-GlcNAc-diphospho-di-trans,poly-cis-dolichol + a di-trans,poly-cis-dolichyl phosphate + H(+)</text>
        <dbReference type="Rhea" id="RHEA:29527"/>
        <dbReference type="Rhea" id="RHEA-COMP:19498"/>
        <dbReference type="Rhea" id="RHEA-COMP:19501"/>
        <dbReference type="Rhea" id="RHEA-COMP:19516"/>
        <dbReference type="Rhea" id="RHEA-COMP:19517"/>
        <dbReference type="ChEBI" id="CHEBI:15378"/>
        <dbReference type="ChEBI" id="CHEBI:57683"/>
        <dbReference type="ChEBI" id="CHEBI:58211"/>
        <dbReference type="ChEBI" id="CHEBI:132515"/>
        <dbReference type="ChEBI" id="CHEBI:132516"/>
        <dbReference type="EC" id="2.4.1.258"/>
    </reaction>
    <physiologicalReaction direction="left-to-right" evidence="12 14">
        <dbReference type="Rhea" id="RHEA:29528"/>
    </physiologicalReaction>
</comment>
<evidence type="ECO:0000256" key="4">
    <source>
        <dbReference type="ARBA" id="ARBA00015561"/>
    </source>
</evidence>
<evidence type="ECO:0000256" key="5">
    <source>
        <dbReference type="ARBA" id="ARBA00022676"/>
    </source>
</evidence>
<evidence type="ECO:0000256" key="2">
    <source>
        <dbReference type="ARBA" id="ARBA00004922"/>
    </source>
</evidence>